<sequence>MQFHNVGRWISELLNCVKIKLHDWELGLANDSGGVRACAFFSPSPLTPFLACQTASNFAFPAGKAIHEI</sequence>
<proteinExistence type="predicted"/>
<dbReference type="AlphaFoldDB" id="A0A2C9U5B9"/>
<dbReference type="EMBL" id="CM004403">
    <property type="protein sequence ID" value="OAY24923.1"/>
    <property type="molecule type" value="Genomic_DNA"/>
</dbReference>
<protein>
    <submittedName>
        <fullName evidence="1">Uncharacterized protein</fullName>
    </submittedName>
</protein>
<name>A0A2C9U5B9_MANES</name>
<gene>
    <name evidence="1" type="ORF">MANES_17G054600</name>
</gene>
<reference evidence="1" key="1">
    <citation type="submission" date="2016-02" db="EMBL/GenBank/DDBJ databases">
        <title>WGS assembly of Manihot esculenta.</title>
        <authorList>
            <person name="Bredeson J.V."/>
            <person name="Prochnik S.E."/>
            <person name="Lyons J.B."/>
            <person name="Schmutz J."/>
            <person name="Grimwood J."/>
            <person name="Vrebalov J."/>
            <person name="Bart R.S."/>
            <person name="Amuge T."/>
            <person name="Ferguson M.E."/>
            <person name="Green R."/>
            <person name="Putnam N."/>
            <person name="Stites J."/>
            <person name="Rounsley S."/>
            <person name="Rokhsar D.S."/>
        </authorList>
    </citation>
    <scope>NUCLEOTIDE SEQUENCE [LARGE SCALE GENOMIC DNA]</scope>
    <source>
        <tissue evidence="1">Leaf</tissue>
    </source>
</reference>
<evidence type="ECO:0000313" key="1">
    <source>
        <dbReference type="EMBL" id="OAY24923.1"/>
    </source>
</evidence>
<accession>A0A2C9U5B9</accession>
<organism evidence="1">
    <name type="scientific">Manihot esculenta</name>
    <name type="common">Cassava</name>
    <name type="synonym">Jatropha manihot</name>
    <dbReference type="NCBI Taxonomy" id="3983"/>
    <lineage>
        <taxon>Eukaryota</taxon>
        <taxon>Viridiplantae</taxon>
        <taxon>Streptophyta</taxon>
        <taxon>Embryophyta</taxon>
        <taxon>Tracheophyta</taxon>
        <taxon>Spermatophyta</taxon>
        <taxon>Magnoliopsida</taxon>
        <taxon>eudicotyledons</taxon>
        <taxon>Gunneridae</taxon>
        <taxon>Pentapetalae</taxon>
        <taxon>rosids</taxon>
        <taxon>fabids</taxon>
        <taxon>Malpighiales</taxon>
        <taxon>Euphorbiaceae</taxon>
        <taxon>Crotonoideae</taxon>
        <taxon>Manihoteae</taxon>
        <taxon>Manihot</taxon>
    </lineage>
</organism>